<dbReference type="GO" id="GO:0006950">
    <property type="term" value="P:response to stress"/>
    <property type="evidence" value="ECO:0007669"/>
    <property type="project" value="UniProtKB-ARBA"/>
</dbReference>
<dbReference type="EMBL" id="CAJZBQ010000003">
    <property type="protein sequence ID" value="CAG9310942.1"/>
    <property type="molecule type" value="Genomic_DNA"/>
</dbReference>
<comment type="caution">
    <text evidence="2">The sequence shown here is derived from an EMBL/GenBank/DDBJ whole genome shotgun (WGS) entry which is preliminary data.</text>
</comment>
<dbReference type="GO" id="GO:0015035">
    <property type="term" value="F:protein-disulfide reductase activity"/>
    <property type="evidence" value="ECO:0007669"/>
    <property type="project" value="TreeGrafter"/>
</dbReference>
<dbReference type="Proteomes" id="UP001162131">
    <property type="component" value="Unassembled WGS sequence"/>
</dbReference>
<dbReference type="Gene3D" id="3.40.30.10">
    <property type="entry name" value="Glutaredoxin"/>
    <property type="match status" value="1"/>
</dbReference>
<sequence length="325" mass="37339">MLTKFRLFRLFGVVNESIYEIDTIENWDKNVMKAETPVLLQCYAEWCDRSRQISLMLSNYFNLDKGKWGYAKLNVESLPLLAQSVQIKKIPALFILNQGALIERVEGNLDEKSMEDFVNVLRLMSGICTKEDIIIAKINKAADFLHQNKILESIDAYKDVISSEFFLEKYELTCWVALARGYLDIGDLPNAEIFAKRISSKYGIDASRNIEVSKLVNTINHAVEKSLYKVNMKEYRAVITGLQEDILFDYDNTEKHCKLAAAHFEFGFHEEAIKKAFEVIEMEQSLTGDGYELLLEILTELGSENSLVKEANKKLHMIHTNLRNN</sequence>
<dbReference type="PANTHER" id="PTHR45663:SF11">
    <property type="entry name" value="GEO12009P1"/>
    <property type="match status" value="1"/>
</dbReference>
<dbReference type="SUPFAM" id="SSF48452">
    <property type="entry name" value="TPR-like"/>
    <property type="match status" value="1"/>
</dbReference>
<dbReference type="AlphaFoldDB" id="A0AAU9ICB7"/>
<protein>
    <recommendedName>
        <fullName evidence="1">Thioredoxin domain-containing protein</fullName>
    </recommendedName>
</protein>
<name>A0AAU9ICB7_9CILI</name>
<dbReference type="SUPFAM" id="SSF52833">
    <property type="entry name" value="Thioredoxin-like"/>
    <property type="match status" value="1"/>
</dbReference>
<dbReference type="Pfam" id="PF00085">
    <property type="entry name" value="Thioredoxin"/>
    <property type="match status" value="1"/>
</dbReference>
<organism evidence="2 3">
    <name type="scientific">Blepharisma stoltei</name>
    <dbReference type="NCBI Taxonomy" id="1481888"/>
    <lineage>
        <taxon>Eukaryota</taxon>
        <taxon>Sar</taxon>
        <taxon>Alveolata</taxon>
        <taxon>Ciliophora</taxon>
        <taxon>Postciliodesmatophora</taxon>
        <taxon>Heterotrichea</taxon>
        <taxon>Heterotrichida</taxon>
        <taxon>Blepharismidae</taxon>
        <taxon>Blepharisma</taxon>
    </lineage>
</organism>
<dbReference type="InterPro" id="IPR013766">
    <property type="entry name" value="Thioredoxin_domain"/>
</dbReference>
<keyword evidence="3" id="KW-1185">Reference proteome</keyword>
<proteinExistence type="predicted"/>
<dbReference type="Gene3D" id="1.25.40.10">
    <property type="entry name" value="Tetratricopeptide repeat domain"/>
    <property type="match status" value="1"/>
</dbReference>
<evidence type="ECO:0000313" key="3">
    <source>
        <dbReference type="Proteomes" id="UP001162131"/>
    </source>
</evidence>
<accession>A0AAU9ICB7</accession>
<dbReference type="PANTHER" id="PTHR45663">
    <property type="entry name" value="GEO12009P1"/>
    <property type="match status" value="1"/>
</dbReference>
<dbReference type="CDD" id="cd02947">
    <property type="entry name" value="TRX_family"/>
    <property type="match status" value="1"/>
</dbReference>
<gene>
    <name evidence="2" type="ORF">BSTOLATCC_MIC2656</name>
</gene>
<evidence type="ECO:0000259" key="1">
    <source>
        <dbReference type="Pfam" id="PF00085"/>
    </source>
</evidence>
<dbReference type="GO" id="GO:0005737">
    <property type="term" value="C:cytoplasm"/>
    <property type="evidence" value="ECO:0007669"/>
    <property type="project" value="TreeGrafter"/>
</dbReference>
<dbReference type="InterPro" id="IPR036249">
    <property type="entry name" value="Thioredoxin-like_sf"/>
</dbReference>
<dbReference type="InterPro" id="IPR011990">
    <property type="entry name" value="TPR-like_helical_dom_sf"/>
</dbReference>
<evidence type="ECO:0000313" key="2">
    <source>
        <dbReference type="EMBL" id="CAG9310942.1"/>
    </source>
</evidence>
<reference evidence="2" key="1">
    <citation type="submission" date="2021-09" db="EMBL/GenBank/DDBJ databases">
        <authorList>
            <consortium name="AG Swart"/>
            <person name="Singh M."/>
            <person name="Singh A."/>
            <person name="Seah K."/>
            <person name="Emmerich C."/>
        </authorList>
    </citation>
    <scope>NUCLEOTIDE SEQUENCE</scope>
    <source>
        <strain evidence="2">ATCC30299</strain>
    </source>
</reference>
<feature type="domain" description="Thioredoxin" evidence="1">
    <location>
        <begin position="23"/>
        <end position="118"/>
    </location>
</feature>